<accession>A0ACC2MJZ3</accession>
<dbReference type="EMBL" id="CM056810">
    <property type="protein sequence ID" value="KAJ8645673.1"/>
    <property type="molecule type" value="Genomic_DNA"/>
</dbReference>
<evidence type="ECO:0000313" key="2">
    <source>
        <dbReference type="Proteomes" id="UP001234297"/>
    </source>
</evidence>
<sequence length="395" mass="45072">MRGIREDERLLLLALFADNLSQHLPITHGLHIPWYEMLRILCQNVEECTGRVSFSFSQIAVLLRNVDQVAGYLLISSTSAKRIAFGGQQSLHWKRRIYPSSGGQSCASTRRIDMFKFVRKCINTKPFSWTKHYLDDHGITWAGSKVVFIVVTEISDNVLQGAETRGFNGMVNGFHQGILKLAMEPSLWGTAFMERGPDAKIKFDRRPRVDELQLYIEGYIQAMLDVRYKQEHVRVKVILENLPPNNFLVNEIMEHVKSFLMSEALLEGKPTMSTSPPHHLRGESEWKIRPMLATLCEHLFVNFSIRWLRKLVSKVIPDIELSGRSRKEIGTGSKIVPSSSKKETKTNRKWSVGGFLLSSVLAYLNGCLCRRIPNPITRRIVSGFMLSFVDNDSSY</sequence>
<gene>
    <name evidence="1" type="ORF">MRB53_007421</name>
</gene>
<name>A0ACC2MJZ3_PERAE</name>
<proteinExistence type="predicted"/>
<protein>
    <submittedName>
        <fullName evidence="1">Uncharacterized protein</fullName>
    </submittedName>
</protein>
<comment type="caution">
    <text evidence="1">The sequence shown here is derived from an EMBL/GenBank/DDBJ whole genome shotgun (WGS) entry which is preliminary data.</text>
</comment>
<dbReference type="Proteomes" id="UP001234297">
    <property type="component" value="Chromosome 2"/>
</dbReference>
<organism evidence="1 2">
    <name type="scientific">Persea americana</name>
    <name type="common">Avocado</name>
    <dbReference type="NCBI Taxonomy" id="3435"/>
    <lineage>
        <taxon>Eukaryota</taxon>
        <taxon>Viridiplantae</taxon>
        <taxon>Streptophyta</taxon>
        <taxon>Embryophyta</taxon>
        <taxon>Tracheophyta</taxon>
        <taxon>Spermatophyta</taxon>
        <taxon>Magnoliopsida</taxon>
        <taxon>Magnoliidae</taxon>
        <taxon>Laurales</taxon>
        <taxon>Lauraceae</taxon>
        <taxon>Persea</taxon>
    </lineage>
</organism>
<keyword evidence="2" id="KW-1185">Reference proteome</keyword>
<evidence type="ECO:0000313" key="1">
    <source>
        <dbReference type="EMBL" id="KAJ8645673.1"/>
    </source>
</evidence>
<reference evidence="1 2" key="1">
    <citation type="journal article" date="2022" name="Hortic Res">
        <title>A haplotype resolved chromosomal level avocado genome allows analysis of novel avocado genes.</title>
        <authorList>
            <person name="Nath O."/>
            <person name="Fletcher S.J."/>
            <person name="Hayward A."/>
            <person name="Shaw L.M."/>
            <person name="Masouleh A.K."/>
            <person name="Furtado A."/>
            <person name="Henry R.J."/>
            <person name="Mitter N."/>
        </authorList>
    </citation>
    <scope>NUCLEOTIDE SEQUENCE [LARGE SCALE GENOMIC DNA]</scope>
    <source>
        <strain evidence="2">cv. Hass</strain>
    </source>
</reference>